<evidence type="ECO:0000313" key="3">
    <source>
        <dbReference type="EMBL" id="AAK24327.1"/>
    </source>
</evidence>
<sequence length="126" mass="13305">MWTLSLRISAVMCALAVASAMPRSKGVCLFSKPVQQEGRQPAEPRSDAVAADQHRPRRQSGALRPVGPLLPRGGPLRLLDVPGRPHAPPWAAPSGSDRPASSRGPGAFLSAKDSPGGSRLGRPRFE</sequence>
<name>Q9A5U1_CAUVC</name>
<gene>
    <name evidence="3" type="ordered locus">CC_2356</name>
</gene>
<feature type="compositionally biased region" description="Low complexity" evidence="1">
    <location>
        <begin position="63"/>
        <end position="84"/>
    </location>
</feature>
<evidence type="ECO:0000256" key="2">
    <source>
        <dbReference type="SAM" id="SignalP"/>
    </source>
</evidence>
<dbReference type="HOGENOM" id="CLU_1977570_0_0_5"/>
<protein>
    <submittedName>
        <fullName evidence="3">Uncharacterized protein</fullName>
    </submittedName>
</protein>
<keyword evidence="4" id="KW-1185">Reference proteome</keyword>
<dbReference type="PIR" id="C87541">
    <property type="entry name" value="C87541"/>
</dbReference>
<dbReference type="KEGG" id="ccr:CC_2356"/>
<keyword evidence="2" id="KW-0732">Signal</keyword>
<dbReference type="AlphaFoldDB" id="Q9A5U1"/>
<dbReference type="STRING" id="190650.CC_2356"/>
<evidence type="ECO:0000313" key="4">
    <source>
        <dbReference type="Proteomes" id="UP000001816"/>
    </source>
</evidence>
<feature type="chain" id="PRO_5004322838" evidence="2">
    <location>
        <begin position="21"/>
        <end position="126"/>
    </location>
</feature>
<feature type="region of interest" description="Disordered" evidence="1">
    <location>
        <begin position="34"/>
        <end position="126"/>
    </location>
</feature>
<organism evidence="3 4">
    <name type="scientific">Caulobacter vibrioides (strain ATCC 19089 / CIP 103742 / CB 15)</name>
    <name type="common">Caulobacter crescentus</name>
    <dbReference type="NCBI Taxonomy" id="190650"/>
    <lineage>
        <taxon>Bacteria</taxon>
        <taxon>Pseudomonadati</taxon>
        <taxon>Pseudomonadota</taxon>
        <taxon>Alphaproteobacteria</taxon>
        <taxon>Caulobacterales</taxon>
        <taxon>Caulobacteraceae</taxon>
        <taxon>Caulobacter</taxon>
    </lineage>
</organism>
<dbReference type="BioCyc" id="CAULO:CC2356-MONOMER"/>
<accession>Q9A5U1</accession>
<dbReference type="EnsemblBacteria" id="AAK24327">
    <property type="protein sequence ID" value="AAK24327"/>
    <property type="gene ID" value="CC_2356"/>
</dbReference>
<reference evidence="3 4" key="1">
    <citation type="journal article" date="2001" name="Proc. Natl. Acad. Sci. U.S.A.">
        <title>Complete genome sequence of Caulobacter crescentus.</title>
        <authorList>
            <person name="Nierman W.C."/>
            <person name="Feldblyum T.V."/>
            <person name="Laub M.T."/>
            <person name="Paulsen I.T."/>
            <person name="Nelson K.E."/>
            <person name="Eisen J.A."/>
            <person name="Heidelberg J.F."/>
            <person name="Alley M.R."/>
            <person name="Ohta N."/>
            <person name="Maddock J.R."/>
            <person name="Potocka I."/>
            <person name="Nelson W.C."/>
            <person name="Newton A."/>
            <person name="Stephens C."/>
            <person name="Phadke N.D."/>
            <person name="Ely B."/>
            <person name="DeBoy R.T."/>
            <person name="Dodson R.J."/>
            <person name="Durkin A.S."/>
            <person name="Gwinn M.L."/>
            <person name="Haft D.H."/>
            <person name="Kolonay J.F."/>
            <person name="Smit J."/>
            <person name="Craven M.B."/>
            <person name="Khouri H."/>
            <person name="Shetty J."/>
            <person name="Berry K."/>
            <person name="Utterback T."/>
            <person name="Tran K."/>
            <person name="Wolf A."/>
            <person name="Vamathevan J."/>
            <person name="Ermolaeva M."/>
            <person name="White O."/>
            <person name="Salzberg S.L."/>
            <person name="Venter J.C."/>
            <person name="Shapiro L."/>
            <person name="Fraser C.M."/>
        </authorList>
    </citation>
    <scope>NUCLEOTIDE SEQUENCE [LARGE SCALE GENOMIC DNA]</scope>
    <source>
        <strain evidence="4">ATCC 19089 / CB15</strain>
    </source>
</reference>
<dbReference type="EMBL" id="AE005673">
    <property type="protein sequence ID" value="AAK24327.1"/>
    <property type="molecule type" value="Genomic_DNA"/>
</dbReference>
<dbReference type="Proteomes" id="UP000001816">
    <property type="component" value="Chromosome"/>
</dbReference>
<feature type="signal peptide" evidence="2">
    <location>
        <begin position="1"/>
        <end position="20"/>
    </location>
</feature>
<proteinExistence type="predicted"/>
<evidence type="ECO:0000256" key="1">
    <source>
        <dbReference type="SAM" id="MobiDB-lite"/>
    </source>
</evidence>